<feature type="compositionally biased region" description="Basic and acidic residues" evidence="1">
    <location>
        <begin position="119"/>
        <end position="144"/>
    </location>
</feature>
<evidence type="ECO:0000256" key="1">
    <source>
        <dbReference type="SAM" id="MobiDB-lite"/>
    </source>
</evidence>
<reference evidence="2" key="1">
    <citation type="submission" date="2021-06" db="EMBL/GenBank/DDBJ databases">
        <authorList>
            <person name="Kallberg Y."/>
            <person name="Tangrot J."/>
            <person name="Rosling A."/>
        </authorList>
    </citation>
    <scope>NUCLEOTIDE SEQUENCE</scope>
    <source>
        <strain evidence="2">CL551</strain>
    </source>
</reference>
<dbReference type="AlphaFoldDB" id="A0A9N9B5J0"/>
<sequence>MCKGSGFNDKVQPKISNTITQSFQSEETLIMTRDDQKIVNNTEKNTVALSKSMPCEPNSSIEPYSIMSDLNMYSDQEPIISHDNIQNRQNEQIEITLVKEPDVLIMNKELSITATTQKNQDRTNKIENNQETKKELAREFSEDQ</sequence>
<dbReference type="EMBL" id="CAJVPV010003544">
    <property type="protein sequence ID" value="CAG8554156.1"/>
    <property type="molecule type" value="Genomic_DNA"/>
</dbReference>
<evidence type="ECO:0000313" key="2">
    <source>
        <dbReference type="EMBL" id="CAG8554156.1"/>
    </source>
</evidence>
<evidence type="ECO:0000313" key="3">
    <source>
        <dbReference type="Proteomes" id="UP000789342"/>
    </source>
</evidence>
<dbReference type="Proteomes" id="UP000789342">
    <property type="component" value="Unassembled WGS sequence"/>
</dbReference>
<gene>
    <name evidence="2" type="ORF">AMORRO_LOCUS5713</name>
</gene>
<feature type="region of interest" description="Disordered" evidence="1">
    <location>
        <begin position="115"/>
        <end position="144"/>
    </location>
</feature>
<comment type="caution">
    <text evidence="2">The sequence shown here is derived from an EMBL/GenBank/DDBJ whole genome shotgun (WGS) entry which is preliminary data.</text>
</comment>
<protein>
    <submittedName>
        <fullName evidence="2">18305_t:CDS:1</fullName>
    </submittedName>
</protein>
<name>A0A9N9B5J0_9GLOM</name>
<keyword evidence="3" id="KW-1185">Reference proteome</keyword>
<proteinExistence type="predicted"/>
<organism evidence="2 3">
    <name type="scientific">Acaulospora morrowiae</name>
    <dbReference type="NCBI Taxonomy" id="94023"/>
    <lineage>
        <taxon>Eukaryota</taxon>
        <taxon>Fungi</taxon>
        <taxon>Fungi incertae sedis</taxon>
        <taxon>Mucoromycota</taxon>
        <taxon>Glomeromycotina</taxon>
        <taxon>Glomeromycetes</taxon>
        <taxon>Diversisporales</taxon>
        <taxon>Acaulosporaceae</taxon>
        <taxon>Acaulospora</taxon>
    </lineage>
</organism>
<accession>A0A9N9B5J0</accession>